<accession>F9P495</accession>
<evidence type="ECO:0000256" key="2">
    <source>
        <dbReference type="SAM" id="MobiDB-lite"/>
    </source>
</evidence>
<protein>
    <submittedName>
        <fullName evidence="3">Conserved domain protein</fullName>
    </submittedName>
</protein>
<dbReference type="AlphaFoldDB" id="F9P495"/>
<evidence type="ECO:0000313" key="4">
    <source>
        <dbReference type="Proteomes" id="UP000003287"/>
    </source>
</evidence>
<dbReference type="eggNOG" id="COG1196">
    <property type="taxonomic scope" value="Bacteria"/>
</dbReference>
<reference evidence="3 4" key="1">
    <citation type="submission" date="2011-06" db="EMBL/GenBank/DDBJ databases">
        <authorList>
            <person name="Harkins D.M."/>
            <person name="Madupu R."/>
            <person name="Durkin A.S."/>
            <person name="Torralba M."/>
            <person name="Methe B."/>
            <person name="Sutton G.G."/>
            <person name="Nelson K.E."/>
        </authorList>
    </citation>
    <scope>NUCLEOTIDE SEQUENCE [LARGE SCALE GENOMIC DNA]</scope>
    <source>
        <strain evidence="3 4">SK1060</strain>
    </source>
</reference>
<evidence type="ECO:0000256" key="1">
    <source>
        <dbReference type="SAM" id="Coils"/>
    </source>
</evidence>
<keyword evidence="1" id="KW-0175">Coiled coil</keyword>
<feature type="compositionally biased region" description="Basic and acidic residues" evidence="2">
    <location>
        <begin position="1"/>
        <end position="20"/>
    </location>
</feature>
<proteinExistence type="predicted"/>
<feature type="coiled-coil region" evidence="1">
    <location>
        <begin position="116"/>
        <end position="166"/>
    </location>
</feature>
<dbReference type="NCBIfam" id="TIGR04320">
    <property type="entry name" value="Surf_Exclu_PgrA"/>
    <property type="match status" value="1"/>
</dbReference>
<evidence type="ECO:0000313" key="3">
    <source>
        <dbReference type="EMBL" id="EGV10684.1"/>
    </source>
</evidence>
<sequence length="539" mass="59133">MAAAKKADADRHTQIKDLKDQATAQSKTATDTATDAAAKKVADSAAKADVNTAKKAVETAQAALDGTGAQKVLDEQKAAEKALSDAKTKEVETAQKLDEAKKADADRDAKIKDLTAKETEQAVAKTDAENALAEAKKNAEAKKAAKEAAEAKRDALQKELDAKKKLSTITVPQYVIDAYKKYLASDQLDADKDVLQEAFNKWIEEGAYDIERYGNVPIDPSTVDPAHMTREQAKALTQYYAHLVTAVRRQIWGTNVKTYTTEEAMDYVQKVAEAYAKENKPWSSGHSHTALAAGERPSSKLTWITENIAGMSSRTTTMTEMYRFIAGKIIDMIVNDYYSDFGHTKNMISGDQYDDVIGVASSVTPNGLGRMHYVGFSDKYAGQALPDPYDTTQLEKDLAQAESDFQAALTAFNEANGVLTAKQAAFDAAHQALSTTQSELATVRNQALQTPSAEMAHRAAVATRTSAETRKASADKAVANLNASIQENKLHCKKRKRSWLSKKKRLKRLRPPFVKQKPKQWKRNRCSTLPKPNWQHSPG</sequence>
<name>F9P495_STRCV</name>
<organism evidence="3 4">
    <name type="scientific">Streptococcus constellatus subsp. pharyngis SK1060 = CCUG 46377</name>
    <dbReference type="NCBI Taxonomy" id="1035184"/>
    <lineage>
        <taxon>Bacteria</taxon>
        <taxon>Bacillati</taxon>
        <taxon>Bacillota</taxon>
        <taxon>Bacilli</taxon>
        <taxon>Lactobacillales</taxon>
        <taxon>Streptococcaceae</taxon>
        <taxon>Streptococcus</taxon>
        <taxon>Streptococcus anginosus group</taxon>
    </lineage>
</organism>
<dbReference type="EMBL" id="AFUP01000001">
    <property type="protein sequence ID" value="EGV10684.1"/>
    <property type="molecule type" value="Genomic_DNA"/>
</dbReference>
<dbReference type="InterPro" id="IPR027607">
    <property type="entry name" value="Surf_Exclu_SEC10/PgrA"/>
</dbReference>
<feature type="compositionally biased region" description="Basic residues" evidence="2">
    <location>
        <begin position="493"/>
        <end position="525"/>
    </location>
</feature>
<dbReference type="Proteomes" id="UP000003287">
    <property type="component" value="Unassembled WGS sequence"/>
</dbReference>
<feature type="compositionally biased region" description="Low complexity" evidence="2">
    <location>
        <begin position="21"/>
        <end position="35"/>
    </location>
</feature>
<gene>
    <name evidence="3" type="ORF">HMPREF1042_0291</name>
</gene>
<feature type="region of interest" description="Disordered" evidence="2">
    <location>
        <begin position="493"/>
        <end position="539"/>
    </location>
</feature>
<feature type="region of interest" description="Disordered" evidence="2">
    <location>
        <begin position="1"/>
        <end position="35"/>
    </location>
</feature>